<gene>
    <name evidence="1" type="ORF">DSM106972_094580</name>
</gene>
<evidence type="ECO:0000313" key="1">
    <source>
        <dbReference type="EMBL" id="RUS93987.1"/>
    </source>
</evidence>
<dbReference type="Proteomes" id="UP000271624">
    <property type="component" value="Unassembled WGS sequence"/>
</dbReference>
<protein>
    <recommendedName>
        <fullName evidence="3">CARDB domain-containing protein</fullName>
    </recommendedName>
</protein>
<reference evidence="1" key="1">
    <citation type="submission" date="2018-12" db="EMBL/GenBank/DDBJ databases">
        <authorList>
            <person name="Will S."/>
            <person name="Neumann-Schaal M."/>
            <person name="Henke P."/>
        </authorList>
    </citation>
    <scope>NUCLEOTIDE SEQUENCE</scope>
    <source>
        <strain evidence="1">PCC 7102</strain>
    </source>
</reference>
<proteinExistence type="predicted"/>
<keyword evidence="2" id="KW-1185">Reference proteome</keyword>
<evidence type="ECO:0008006" key="3">
    <source>
        <dbReference type="Google" id="ProtNLM"/>
    </source>
</evidence>
<dbReference type="AlphaFoldDB" id="A0A3S1A5E2"/>
<name>A0A3S1A5E2_9CYAN</name>
<organism evidence="1 2">
    <name type="scientific">Dulcicalothrix desertica PCC 7102</name>
    <dbReference type="NCBI Taxonomy" id="232991"/>
    <lineage>
        <taxon>Bacteria</taxon>
        <taxon>Bacillati</taxon>
        <taxon>Cyanobacteriota</taxon>
        <taxon>Cyanophyceae</taxon>
        <taxon>Nostocales</taxon>
        <taxon>Calotrichaceae</taxon>
        <taxon>Dulcicalothrix</taxon>
    </lineage>
</organism>
<reference evidence="1" key="2">
    <citation type="journal article" date="2019" name="Genome Biol. Evol.">
        <title>Day and night: Metabolic profiles and evolutionary relationships of six axenic non-marine cyanobacteria.</title>
        <authorList>
            <person name="Will S.E."/>
            <person name="Henke P."/>
            <person name="Boedeker C."/>
            <person name="Huang S."/>
            <person name="Brinkmann H."/>
            <person name="Rohde M."/>
            <person name="Jarek M."/>
            <person name="Friedl T."/>
            <person name="Seufert S."/>
            <person name="Schumacher M."/>
            <person name="Overmann J."/>
            <person name="Neumann-Schaal M."/>
            <person name="Petersen J."/>
        </authorList>
    </citation>
    <scope>NUCLEOTIDE SEQUENCE [LARGE SCALE GENOMIC DNA]</scope>
    <source>
        <strain evidence="1">PCC 7102</strain>
    </source>
</reference>
<comment type="caution">
    <text evidence="1">The sequence shown here is derived from an EMBL/GenBank/DDBJ whole genome shotgun (WGS) entry which is preliminary data.</text>
</comment>
<dbReference type="EMBL" id="RSCL01000052">
    <property type="protein sequence ID" value="RUS93987.1"/>
    <property type="molecule type" value="Genomic_DNA"/>
</dbReference>
<evidence type="ECO:0000313" key="2">
    <source>
        <dbReference type="Proteomes" id="UP000271624"/>
    </source>
</evidence>
<sequence>MLSLTMLRDVAAAPTKPDISCRPVLYFGGKPGKLEDMNKGSRGVGAGQKIILTSSDSVLQSNGKYAFNVGYYLFAKPDKQAPSLPKFTNRLFIGNKEIVNQHSVKFSGKRNAGGGAIEAIHTQVYLPKGENVVVLSLDDDKLIDESNKENNTHSFTVVVKP</sequence>
<accession>A0A3S1A5E2</accession>